<dbReference type="PROSITE" id="PS50109">
    <property type="entry name" value="HIS_KIN"/>
    <property type="match status" value="1"/>
</dbReference>
<evidence type="ECO:0000313" key="13">
    <source>
        <dbReference type="Proteomes" id="UP000238157"/>
    </source>
</evidence>
<dbReference type="InterPro" id="IPR000700">
    <property type="entry name" value="PAS-assoc_C"/>
</dbReference>
<dbReference type="SUPFAM" id="SSF55785">
    <property type="entry name" value="PYP-like sensor domain (PAS domain)"/>
    <property type="match status" value="5"/>
</dbReference>
<evidence type="ECO:0000256" key="3">
    <source>
        <dbReference type="ARBA" id="ARBA00022553"/>
    </source>
</evidence>
<dbReference type="PANTHER" id="PTHR45339:SF1">
    <property type="entry name" value="HYBRID SIGNAL TRANSDUCTION HISTIDINE KINASE J"/>
    <property type="match status" value="1"/>
</dbReference>
<reference evidence="12 13" key="1">
    <citation type="submission" date="2018-03" db="EMBL/GenBank/DDBJ databases">
        <title>Genomic Encyclopedia of Archaeal and Bacterial Type Strains, Phase II (KMG-II): from individual species to whole genera.</title>
        <authorList>
            <person name="Goeker M."/>
        </authorList>
    </citation>
    <scope>NUCLEOTIDE SEQUENCE [LARGE SCALE GENOMIC DNA]</scope>
    <source>
        <strain evidence="12 13">DSM 27929</strain>
    </source>
</reference>
<dbReference type="Pfam" id="PF08447">
    <property type="entry name" value="PAS_3"/>
    <property type="match status" value="1"/>
</dbReference>
<proteinExistence type="predicted"/>
<dbReference type="Pfam" id="PF01590">
    <property type="entry name" value="GAF"/>
    <property type="match status" value="1"/>
</dbReference>
<dbReference type="CDD" id="cd17546">
    <property type="entry name" value="REC_hyHK_CKI1_RcsC-like"/>
    <property type="match status" value="1"/>
</dbReference>
<organism evidence="12 13">
    <name type="scientific">Mongoliibacter ruber</name>
    <dbReference type="NCBI Taxonomy" id="1750599"/>
    <lineage>
        <taxon>Bacteria</taxon>
        <taxon>Pseudomonadati</taxon>
        <taxon>Bacteroidota</taxon>
        <taxon>Cytophagia</taxon>
        <taxon>Cytophagales</taxon>
        <taxon>Cyclobacteriaceae</taxon>
        <taxon>Mongoliibacter</taxon>
    </lineage>
</organism>
<dbReference type="InterPro" id="IPR013655">
    <property type="entry name" value="PAS_fold_3"/>
</dbReference>
<protein>
    <recommendedName>
        <fullName evidence="2">histidine kinase</fullName>
        <ecNumber evidence="2">2.7.13.3</ecNumber>
    </recommendedName>
</protein>
<dbReference type="InterPro" id="IPR013656">
    <property type="entry name" value="PAS_4"/>
</dbReference>
<dbReference type="NCBIfam" id="TIGR00229">
    <property type="entry name" value="sensory_box"/>
    <property type="match status" value="4"/>
</dbReference>
<dbReference type="Pfam" id="PF13426">
    <property type="entry name" value="PAS_9"/>
    <property type="match status" value="3"/>
</dbReference>
<dbReference type="SUPFAM" id="SSF55874">
    <property type="entry name" value="ATPase domain of HSP90 chaperone/DNA topoisomerase II/histidine kinase"/>
    <property type="match status" value="1"/>
</dbReference>
<dbReference type="GO" id="GO:0000155">
    <property type="term" value="F:phosphorelay sensor kinase activity"/>
    <property type="evidence" value="ECO:0007669"/>
    <property type="project" value="InterPro"/>
</dbReference>
<evidence type="ECO:0000259" key="9">
    <source>
        <dbReference type="PROSITE" id="PS50110"/>
    </source>
</evidence>
<dbReference type="SMART" id="SM00388">
    <property type="entry name" value="HisKA"/>
    <property type="match status" value="1"/>
</dbReference>
<dbReference type="SMART" id="SM00091">
    <property type="entry name" value="PAS"/>
    <property type="match status" value="6"/>
</dbReference>
<feature type="domain" description="PAS" evidence="10">
    <location>
        <begin position="683"/>
        <end position="757"/>
    </location>
</feature>
<keyword evidence="4" id="KW-0808">Transferase</keyword>
<evidence type="ECO:0000256" key="4">
    <source>
        <dbReference type="ARBA" id="ARBA00022679"/>
    </source>
</evidence>
<dbReference type="SUPFAM" id="SSF47384">
    <property type="entry name" value="Homodimeric domain of signal transducing histidine kinase"/>
    <property type="match status" value="1"/>
</dbReference>
<gene>
    <name evidence="12" type="ORF">CLW00_11164</name>
</gene>
<dbReference type="Pfam" id="PF08448">
    <property type="entry name" value="PAS_4"/>
    <property type="match status" value="1"/>
</dbReference>
<evidence type="ECO:0000256" key="7">
    <source>
        <dbReference type="PROSITE-ProRule" id="PRU00169"/>
    </source>
</evidence>
<dbReference type="InterPro" id="IPR003594">
    <property type="entry name" value="HATPase_dom"/>
</dbReference>
<dbReference type="CDD" id="cd00130">
    <property type="entry name" value="PAS"/>
    <property type="match status" value="4"/>
</dbReference>
<dbReference type="InterPro" id="IPR001789">
    <property type="entry name" value="Sig_transdc_resp-reg_receiver"/>
</dbReference>
<dbReference type="InterPro" id="IPR003018">
    <property type="entry name" value="GAF"/>
</dbReference>
<evidence type="ECO:0000256" key="2">
    <source>
        <dbReference type="ARBA" id="ARBA00012438"/>
    </source>
</evidence>
<dbReference type="SMART" id="SM00448">
    <property type="entry name" value="REC"/>
    <property type="match status" value="1"/>
</dbReference>
<dbReference type="EMBL" id="PVTR01000011">
    <property type="protein sequence ID" value="PRY85722.1"/>
    <property type="molecule type" value="Genomic_DNA"/>
</dbReference>
<comment type="caution">
    <text evidence="12">The sequence shown here is derived from an EMBL/GenBank/DDBJ whole genome shotgun (WGS) entry which is preliminary data.</text>
</comment>
<dbReference type="Gene3D" id="3.30.450.20">
    <property type="entry name" value="PAS domain"/>
    <property type="match status" value="6"/>
</dbReference>
<dbReference type="Gene3D" id="1.10.287.130">
    <property type="match status" value="1"/>
</dbReference>
<feature type="domain" description="PAC" evidence="11">
    <location>
        <begin position="1008"/>
        <end position="1059"/>
    </location>
</feature>
<dbReference type="OrthoDB" id="9797097at2"/>
<dbReference type="CDD" id="cd16922">
    <property type="entry name" value="HATPase_EvgS-ArcB-TorS-like"/>
    <property type="match status" value="1"/>
</dbReference>
<evidence type="ECO:0000256" key="1">
    <source>
        <dbReference type="ARBA" id="ARBA00000085"/>
    </source>
</evidence>
<dbReference type="InterPro" id="IPR000014">
    <property type="entry name" value="PAS"/>
</dbReference>
<dbReference type="RefSeq" id="WP_106134895.1">
    <property type="nucleotide sequence ID" value="NZ_PVTR01000011.1"/>
</dbReference>
<dbReference type="PANTHER" id="PTHR45339">
    <property type="entry name" value="HYBRID SIGNAL TRANSDUCTION HISTIDINE KINASE J"/>
    <property type="match status" value="1"/>
</dbReference>
<evidence type="ECO:0000313" key="12">
    <source>
        <dbReference type="EMBL" id="PRY85722.1"/>
    </source>
</evidence>
<dbReference type="InterPro" id="IPR035965">
    <property type="entry name" value="PAS-like_dom_sf"/>
</dbReference>
<dbReference type="SUPFAM" id="SSF55781">
    <property type="entry name" value="GAF domain-like"/>
    <property type="match status" value="1"/>
</dbReference>
<evidence type="ECO:0000259" key="8">
    <source>
        <dbReference type="PROSITE" id="PS50109"/>
    </source>
</evidence>
<dbReference type="Gene3D" id="3.40.50.2300">
    <property type="match status" value="1"/>
</dbReference>
<dbReference type="InterPro" id="IPR029016">
    <property type="entry name" value="GAF-like_dom_sf"/>
</dbReference>
<dbReference type="PROSITE" id="PS50113">
    <property type="entry name" value="PAC"/>
    <property type="match status" value="2"/>
</dbReference>
<feature type="domain" description="Histidine kinase" evidence="8">
    <location>
        <begin position="1077"/>
        <end position="1298"/>
    </location>
</feature>
<dbReference type="Pfam" id="PF02518">
    <property type="entry name" value="HATPase_c"/>
    <property type="match status" value="1"/>
</dbReference>
<feature type="modified residue" description="4-aspartylphosphate" evidence="7">
    <location>
        <position position="1371"/>
    </location>
</feature>
<keyword evidence="5" id="KW-0418">Kinase</keyword>
<dbReference type="SMART" id="SM00086">
    <property type="entry name" value="PAC"/>
    <property type="match status" value="5"/>
</dbReference>
<dbReference type="InterPro" id="IPR036097">
    <property type="entry name" value="HisK_dim/P_sf"/>
</dbReference>
<dbReference type="PRINTS" id="PR00344">
    <property type="entry name" value="BCTRLSENSOR"/>
</dbReference>
<evidence type="ECO:0000256" key="5">
    <source>
        <dbReference type="ARBA" id="ARBA00022777"/>
    </source>
</evidence>
<keyword evidence="13" id="KW-1185">Reference proteome</keyword>
<sequence length="1442" mass="166750">MAYFEKLDISVFSFFDEVQDPMMVFSEEQIVFVNKYWLDNFFFGVNKWQEFVNSGASQNELYRFFLSGVSPKADFIRTLKDKNGILHKFHWSFVNLSSNTDVRYCLAKGRHHIPLSAFMDSGNQQYQILESQQELSFVNTILRNSYDILAIIDEEGVFKFISAAAIDKLGTKPERIIGKSLDDFIEEGVIEFVKGDFNSLKRSKKEIQIDFWLTKNDGSKIFLESYAKNLLQEPSIDGYLISAREVTDYYVAKKSLQKRYELEILINQISARFVNADINRLDSVFNLSLKMLGDFEKADRTYIFLVHDDLQILEYAYEWTNDGIDAQITYIKTIPIDEDAMTMQELRKGEILIIPDVELMDEAFAHEREVYMQQGIQSVILIPIFSENRLIGFFGLDAVKQKRDWHEKDEYVLRQLGDIYAGSFINRAIRKSLDRNERLLESTEILAKAGSWRLSNSKNLIYFSKGFNQIFDLDENINASKPRDLLQRLSSEHKRQILENTKLAKTTMATTSGEFSIVNHEGKEKYINYSIQVRDINESGEIEIYGYCSDITHKRDAENYLKLQSQILAQVDDPIFVTDNNWNILYMNRAAKSECKIKTTEHFSGKIFDLYEFLSSENTNVKKTLQKLKLTKVYKKELNLKSRDGKVQPYEVSVQAFMNDEQVKIGYSFVIRNLSLLHKQEALAKRAKMVVENSPAVLFTVDPNDDFKLVYVSENIRQFGYDAEDLIHHRVSIMDLIHPDDVEDLLNEHINNKKKNGIPAYSGEYRLRRKDGTYRWVEDKSSEILDDQGSILLHEGLIQDITERKKSREEIIRSQSRYRVLASNIPLTSVFLIDRDLKYIVAEGTTLSAWGMTPKDFEGKTLSEVHVKNLKEIQPAVTRALLKKEIIQKNMVYRRRVYEMTVRPIFYGGEVEYALGILRDINEEYEAKTNLKKNEEKYRKLVEESTEIIFSINLDLEFTYVSPNVKQFLGYEVSEVINKSLKVFLNMEDSKVLEEFEKDKIQFLKNNQYLEFKLRRKDGENRVFSTNGKLVETDEGEVYYNGIARDITKLRMAQKDLYLAKEKAEQASMVKSQFLSIMSHEIRTPMNAVIGMSHLLLEDNPRSDQMENLKTLQFSAENLLGLINDILDYTKIDSGKVELENVEFDLKNVINRIIHSYSYQAREKSLDIRFEFDANIPKKILGDPVRLGQIVNNLISNAIKFTESGFVRIKLTLLKDDFTKIKVRFDFEDTGIGIPEDKLESIFEAFTQASTETTRKFGGTGLGLAIVKRLVLLFDSEIKAIKREEGGSLFTFDVEFEKVEANQSVVLDNSGELGRNLNKAKVLVAEDNLVNQIMIKKFLRRWGVGSIVIAADGIEAISAFDQSDFHLVLLDLQMPHVDGFEVARHIRNVENLKKRLTPIIALTASSLIDVKDQLEEVGMDDFIPKPFNPDYLYSKIIKYLRL</sequence>
<comment type="catalytic activity">
    <reaction evidence="1">
        <text>ATP + protein L-histidine = ADP + protein N-phospho-L-histidine.</text>
        <dbReference type="EC" id="2.7.13.3"/>
    </reaction>
</comment>
<dbReference type="FunFam" id="3.30.565.10:FF:000010">
    <property type="entry name" value="Sensor histidine kinase RcsC"/>
    <property type="match status" value="1"/>
</dbReference>
<feature type="domain" description="PAS" evidence="10">
    <location>
        <begin position="134"/>
        <end position="193"/>
    </location>
</feature>
<dbReference type="InterPro" id="IPR036890">
    <property type="entry name" value="HATPase_C_sf"/>
</dbReference>
<dbReference type="InterPro" id="IPR005467">
    <property type="entry name" value="His_kinase_dom"/>
</dbReference>
<keyword evidence="3 7" id="KW-0597">Phosphoprotein</keyword>
<dbReference type="InterPro" id="IPR011006">
    <property type="entry name" value="CheY-like_superfamily"/>
</dbReference>
<dbReference type="SMART" id="SM00387">
    <property type="entry name" value="HATPase_c"/>
    <property type="match status" value="1"/>
</dbReference>
<feature type="domain" description="PAC" evidence="11">
    <location>
        <begin position="761"/>
        <end position="813"/>
    </location>
</feature>
<dbReference type="InterPro" id="IPR004358">
    <property type="entry name" value="Sig_transdc_His_kin-like_C"/>
</dbReference>
<feature type="domain" description="Response regulatory" evidence="9">
    <location>
        <begin position="1321"/>
        <end position="1440"/>
    </location>
</feature>
<name>A0A2T0WGC3_9BACT</name>
<evidence type="ECO:0000256" key="6">
    <source>
        <dbReference type="ARBA" id="ARBA00023012"/>
    </source>
</evidence>
<dbReference type="EC" id="2.7.13.3" evidence="2"/>
<dbReference type="InterPro" id="IPR003661">
    <property type="entry name" value="HisK_dim/P_dom"/>
</dbReference>
<accession>A0A2T0WGC3</accession>
<dbReference type="SUPFAM" id="SSF52172">
    <property type="entry name" value="CheY-like"/>
    <property type="match status" value="1"/>
</dbReference>
<dbReference type="Gene3D" id="3.30.565.10">
    <property type="entry name" value="Histidine kinase-like ATPase, C-terminal domain"/>
    <property type="match status" value="1"/>
</dbReference>
<evidence type="ECO:0000259" key="10">
    <source>
        <dbReference type="PROSITE" id="PS50112"/>
    </source>
</evidence>
<keyword evidence="6" id="KW-0902">Two-component regulatory system</keyword>
<dbReference type="Gene3D" id="3.30.450.40">
    <property type="match status" value="1"/>
</dbReference>
<dbReference type="InterPro" id="IPR001610">
    <property type="entry name" value="PAC"/>
</dbReference>
<dbReference type="PROSITE" id="PS50110">
    <property type="entry name" value="RESPONSE_REGULATORY"/>
    <property type="match status" value="1"/>
</dbReference>
<feature type="domain" description="PAS" evidence="10">
    <location>
        <begin position="934"/>
        <end position="1008"/>
    </location>
</feature>
<dbReference type="CDD" id="cd00082">
    <property type="entry name" value="HisKA"/>
    <property type="match status" value="1"/>
</dbReference>
<dbReference type="Pfam" id="PF00072">
    <property type="entry name" value="Response_reg"/>
    <property type="match status" value="1"/>
</dbReference>
<dbReference type="PROSITE" id="PS50112">
    <property type="entry name" value="PAS"/>
    <property type="match status" value="3"/>
</dbReference>
<dbReference type="Pfam" id="PF00512">
    <property type="entry name" value="HisKA"/>
    <property type="match status" value="1"/>
</dbReference>
<evidence type="ECO:0000259" key="11">
    <source>
        <dbReference type="PROSITE" id="PS50113"/>
    </source>
</evidence>
<dbReference type="SMART" id="SM00065">
    <property type="entry name" value="GAF"/>
    <property type="match status" value="1"/>
</dbReference>
<dbReference type="Proteomes" id="UP000238157">
    <property type="component" value="Unassembled WGS sequence"/>
</dbReference>